<evidence type="ECO:0000256" key="4">
    <source>
        <dbReference type="ARBA" id="ARBA00022692"/>
    </source>
</evidence>
<organism evidence="9 11">
    <name type="scientific">Morganella morganii</name>
    <name type="common">Proteus morganii</name>
    <dbReference type="NCBI Taxonomy" id="582"/>
    <lineage>
        <taxon>Bacteria</taxon>
        <taxon>Pseudomonadati</taxon>
        <taxon>Pseudomonadota</taxon>
        <taxon>Gammaproteobacteria</taxon>
        <taxon>Enterobacterales</taxon>
        <taxon>Morganellaceae</taxon>
        <taxon>Morganella</taxon>
    </lineage>
</organism>
<dbReference type="RefSeq" id="WP_004235333.1">
    <property type="nucleotide sequence ID" value="NZ_ABGYJJ040000001.1"/>
</dbReference>
<protein>
    <submittedName>
        <fullName evidence="9">L-cystine transporter</fullName>
    </submittedName>
</protein>
<feature type="transmembrane region" description="Helical" evidence="8">
    <location>
        <begin position="187"/>
        <end position="206"/>
    </location>
</feature>
<dbReference type="PANTHER" id="PTHR42865">
    <property type="entry name" value="PROTON/GLUTAMATE-ASPARTATE SYMPORTER"/>
    <property type="match status" value="1"/>
</dbReference>
<feature type="transmembrane region" description="Helical" evidence="8">
    <location>
        <begin position="6"/>
        <end position="22"/>
    </location>
</feature>
<reference evidence="9" key="1">
    <citation type="submission" date="2017-12" db="EMBL/GenBank/DDBJ databases">
        <title>Genome sequencing and analysis.</title>
        <authorList>
            <person name="Huang Y.-T."/>
        </authorList>
    </citation>
    <scope>NUCLEOTIDE SEQUENCE</scope>
    <source>
        <strain evidence="9">VGH116</strain>
    </source>
</reference>
<accession>A0A0A5UIE2</accession>
<dbReference type="InterPro" id="IPR001991">
    <property type="entry name" value="Na-dicarboxylate_symporter"/>
</dbReference>
<evidence type="ECO:0000256" key="2">
    <source>
        <dbReference type="ARBA" id="ARBA00006148"/>
    </source>
</evidence>
<comment type="caution">
    <text evidence="9">The sequence shown here is derived from an EMBL/GenBank/DDBJ whole genome shotgun (WGS) entry which is preliminary data.</text>
</comment>
<dbReference type="PRINTS" id="PR00173">
    <property type="entry name" value="EDTRNSPORT"/>
</dbReference>
<dbReference type="SUPFAM" id="SSF118215">
    <property type="entry name" value="Proton glutamate symport protein"/>
    <property type="match status" value="1"/>
</dbReference>
<keyword evidence="4 8" id="KW-0812">Transmembrane</keyword>
<dbReference type="EMBL" id="PKLF01000004">
    <property type="protein sequence ID" value="MBE8611933.1"/>
    <property type="molecule type" value="Genomic_DNA"/>
</dbReference>
<feature type="transmembrane region" description="Helical" evidence="8">
    <location>
        <begin position="105"/>
        <end position="133"/>
    </location>
</feature>
<dbReference type="GO" id="GO:0005886">
    <property type="term" value="C:plasma membrane"/>
    <property type="evidence" value="ECO:0007669"/>
    <property type="project" value="TreeGrafter"/>
</dbReference>
<evidence type="ECO:0000256" key="1">
    <source>
        <dbReference type="ARBA" id="ARBA00004141"/>
    </source>
</evidence>
<keyword evidence="6 8" id="KW-1133">Transmembrane helix</keyword>
<dbReference type="GO" id="GO:0015184">
    <property type="term" value="F:L-cystine transmembrane transporter activity"/>
    <property type="evidence" value="ECO:0007669"/>
    <property type="project" value="TreeGrafter"/>
</dbReference>
<dbReference type="InterPro" id="IPR036458">
    <property type="entry name" value="Na:dicarbo_symporter_sf"/>
</dbReference>
<sequence>MNFPLISNLAIFVILLLVLMKLSSNKDWSLSKKVLTGLVIGVLFGLGLNAFYGTEHDAVKQALPWFDIVGNGYVKLLQMVIMPLVFASILSAVARLHQASSLGKISVLTIGTLLITTAIAALIGILITLAFGLTADGLIQGVKETARLTQLESQYAGKVSDLTVPQLILSFIPKNPFADLTGANPTSIISVVIFAAFMGVAALQLIKDNEERGAKVLSAIDILQAWVMKLVRLVMRFTPYGVFALMTKVVAGSNIQDIIKLGTFVVASYIAILLMFVVHGLIVGAAGINPLRFFRKIAPVLTFAFTSRSSAASIPLSVEAQTRRIGIPDSIAGFAASFGTTIGQNGCAGIYPAMLAVMVAPTMGINPFDPLWIATLVGIVTVSSAGVAGVGGGATFAALIVLPAMGLPVTLVALLISVEPLIDMGRTALNVSGSMTAGTVTSQILGQTDKTLFNNDNDEDLQQG</sequence>
<dbReference type="FunFam" id="1.10.3860.10:FF:000004">
    <property type="entry name" value="L-cystine transporter tcyP"/>
    <property type="match status" value="1"/>
</dbReference>
<dbReference type="Proteomes" id="UP001182247">
    <property type="component" value="Unassembled WGS sequence"/>
</dbReference>
<gene>
    <name evidence="9" type="ORF">CYG68_05810</name>
    <name evidence="10" type="ORF">OSC06_11000</name>
</gene>
<dbReference type="GeneID" id="93360229"/>
<dbReference type="OrthoDB" id="7778689at2"/>
<dbReference type="PANTHER" id="PTHR42865:SF5">
    <property type="entry name" value="L-CYSTINE TRANSPORTER TCYP"/>
    <property type="match status" value="1"/>
</dbReference>
<dbReference type="AlphaFoldDB" id="A0A0A5UIE2"/>
<evidence type="ECO:0000256" key="8">
    <source>
        <dbReference type="SAM" id="Phobius"/>
    </source>
</evidence>
<feature type="transmembrane region" description="Helical" evidence="8">
    <location>
        <begin position="266"/>
        <end position="288"/>
    </location>
</feature>
<keyword evidence="3" id="KW-0813">Transport</keyword>
<feature type="transmembrane region" description="Helical" evidence="8">
    <location>
        <begin position="396"/>
        <end position="416"/>
    </location>
</feature>
<reference evidence="10" key="2">
    <citation type="submission" date="2023-02" db="EMBL/GenBank/DDBJ databases">
        <title>Detection, antimicrobial susceptibility and genomic characterization of NDM-producing species of Morganellaceae, Yersiniaceae, and Enterobacteriaceae other than Klebsiella.</title>
        <authorList>
            <person name="Camargo C.H."/>
            <person name="Sacchi C.T."/>
            <person name="Campos K.R."/>
        </authorList>
    </citation>
    <scope>NUCLEOTIDE SEQUENCE</scope>
    <source>
        <strain evidence="10">1189_21</strain>
    </source>
</reference>
<feature type="transmembrane region" description="Helical" evidence="8">
    <location>
        <begin position="226"/>
        <end position="246"/>
    </location>
</feature>
<dbReference type="Proteomes" id="UP000650477">
    <property type="component" value="Unassembled WGS sequence"/>
</dbReference>
<evidence type="ECO:0000256" key="6">
    <source>
        <dbReference type="ARBA" id="ARBA00022989"/>
    </source>
</evidence>
<feature type="transmembrane region" description="Helical" evidence="8">
    <location>
        <begin position="34"/>
        <end position="52"/>
    </location>
</feature>
<feature type="transmembrane region" description="Helical" evidence="8">
    <location>
        <begin position="371"/>
        <end position="390"/>
    </location>
</feature>
<keyword evidence="7 8" id="KW-0472">Membrane</keyword>
<keyword evidence="5" id="KW-0029">Amino-acid transport</keyword>
<feature type="transmembrane region" description="Helical" evidence="8">
    <location>
        <begin position="72"/>
        <end position="93"/>
    </location>
</feature>
<proteinExistence type="inferred from homology"/>
<dbReference type="Pfam" id="PF00375">
    <property type="entry name" value="SDF"/>
    <property type="match status" value="1"/>
</dbReference>
<name>A0A0A5UIE2_MORMO</name>
<comment type="similarity">
    <text evidence="2">Belongs to the dicarboxylate/amino acid:cation symporter (DAACS) (TC 2.A.23) family.</text>
</comment>
<evidence type="ECO:0000313" key="9">
    <source>
        <dbReference type="EMBL" id="MBE8611933.1"/>
    </source>
</evidence>
<dbReference type="STRING" id="582.AL531_08070"/>
<evidence type="ECO:0000313" key="11">
    <source>
        <dbReference type="Proteomes" id="UP000650477"/>
    </source>
</evidence>
<dbReference type="EMBL" id="JAPKIY010000017">
    <property type="protein sequence ID" value="MDS0898500.1"/>
    <property type="molecule type" value="Genomic_DNA"/>
</dbReference>
<dbReference type="GO" id="GO:0015293">
    <property type="term" value="F:symporter activity"/>
    <property type="evidence" value="ECO:0007669"/>
    <property type="project" value="InterPro"/>
</dbReference>
<comment type="subcellular location">
    <subcellularLocation>
        <location evidence="1">Membrane</location>
        <topology evidence="1">Multi-pass membrane protein</topology>
    </subcellularLocation>
</comment>
<evidence type="ECO:0000256" key="7">
    <source>
        <dbReference type="ARBA" id="ARBA00023136"/>
    </source>
</evidence>
<dbReference type="Gene3D" id="1.10.3860.10">
    <property type="entry name" value="Sodium:dicarboxylate symporter"/>
    <property type="match status" value="1"/>
</dbReference>
<evidence type="ECO:0000313" key="10">
    <source>
        <dbReference type="EMBL" id="MDS0898500.1"/>
    </source>
</evidence>
<evidence type="ECO:0000256" key="5">
    <source>
        <dbReference type="ARBA" id="ARBA00022970"/>
    </source>
</evidence>
<evidence type="ECO:0000256" key="3">
    <source>
        <dbReference type="ARBA" id="ARBA00022448"/>
    </source>
</evidence>